<protein>
    <submittedName>
        <fullName evidence="9">4-azaleucine resistance transporter AzlC</fullName>
    </submittedName>
</protein>
<dbReference type="Proteomes" id="UP000246352">
    <property type="component" value="Unassembled WGS sequence"/>
</dbReference>
<comment type="similarity">
    <text evidence="2">Belongs to the AzlC family.</text>
</comment>
<evidence type="ECO:0000256" key="6">
    <source>
        <dbReference type="ARBA" id="ARBA00022989"/>
    </source>
</evidence>
<name>A0A317PI08_9HYPH</name>
<accession>A0A317PI08</accession>
<keyword evidence="4" id="KW-1003">Cell membrane</keyword>
<evidence type="ECO:0000256" key="3">
    <source>
        <dbReference type="ARBA" id="ARBA00022448"/>
    </source>
</evidence>
<evidence type="ECO:0000256" key="2">
    <source>
        <dbReference type="ARBA" id="ARBA00010735"/>
    </source>
</evidence>
<dbReference type="GO" id="GO:0005886">
    <property type="term" value="C:plasma membrane"/>
    <property type="evidence" value="ECO:0007669"/>
    <property type="project" value="UniProtKB-SubCell"/>
</dbReference>
<proteinExistence type="inferred from homology"/>
<evidence type="ECO:0000313" key="10">
    <source>
        <dbReference type="Proteomes" id="UP000246352"/>
    </source>
</evidence>
<comment type="caution">
    <text evidence="9">The sequence shown here is derived from an EMBL/GenBank/DDBJ whole genome shotgun (WGS) entry which is preliminary data.</text>
</comment>
<feature type="transmembrane region" description="Helical" evidence="8">
    <location>
        <begin position="162"/>
        <end position="178"/>
    </location>
</feature>
<dbReference type="OrthoDB" id="3579489at2"/>
<feature type="transmembrane region" description="Helical" evidence="8">
    <location>
        <begin position="129"/>
        <end position="150"/>
    </location>
</feature>
<keyword evidence="6 8" id="KW-1133">Transmembrane helix</keyword>
<evidence type="ECO:0000256" key="7">
    <source>
        <dbReference type="ARBA" id="ARBA00023136"/>
    </source>
</evidence>
<reference evidence="9 10" key="1">
    <citation type="submission" date="2018-05" db="EMBL/GenBank/DDBJ databases">
        <title>Genomic Encyclopedia of Type Strains, Phase IV (KMG-IV): sequencing the most valuable type-strain genomes for metagenomic binning, comparative biology and taxonomic classification.</title>
        <authorList>
            <person name="Goeker M."/>
        </authorList>
    </citation>
    <scope>NUCLEOTIDE SEQUENCE [LARGE SCALE GENOMIC DNA]</scope>
    <source>
        <strain evidence="9 10">DSM 16791</strain>
    </source>
</reference>
<keyword evidence="5 8" id="KW-0812">Transmembrane</keyword>
<organism evidence="9 10">
    <name type="scientific">Hoeflea marina</name>
    <dbReference type="NCBI Taxonomy" id="274592"/>
    <lineage>
        <taxon>Bacteria</taxon>
        <taxon>Pseudomonadati</taxon>
        <taxon>Pseudomonadota</taxon>
        <taxon>Alphaproteobacteria</taxon>
        <taxon>Hyphomicrobiales</taxon>
        <taxon>Rhizobiaceae</taxon>
        <taxon>Hoeflea</taxon>
    </lineage>
</organism>
<evidence type="ECO:0000256" key="5">
    <source>
        <dbReference type="ARBA" id="ARBA00022692"/>
    </source>
</evidence>
<dbReference type="PANTHER" id="PTHR34979">
    <property type="entry name" value="INNER MEMBRANE PROTEIN YGAZ"/>
    <property type="match status" value="1"/>
</dbReference>
<evidence type="ECO:0000256" key="1">
    <source>
        <dbReference type="ARBA" id="ARBA00004651"/>
    </source>
</evidence>
<dbReference type="GO" id="GO:1903785">
    <property type="term" value="P:L-valine transmembrane transport"/>
    <property type="evidence" value="ECO:0007669"/>
    <property type="project" value="TreeGrafter"/>
</dbReference>
<dbReference type="EMBL" id="QGTR01000004">
    <property type="protein sequence ID" value="PWV99222.1"/>
    <property type="molecule type" value="Genomic_DNA"/>
</dbReference>
<feature type="transmembrane region" description="Helical" evidence="8">
    <location>
        <begin position="185"/>
        <end position="202"/>
    </location>
</feature>
<sequence>MTFDRREFLAGMRASLPVVVSAAPFGMLFGALAVDNGLSVGEAVAMSAAVYGGASQMVGIELFGHDIAPWMIVFSIFAVNFRHVLYSASIGRHMQLMNGWQKAVAFFFLTDPQYAASETRVERGQPLGFGWYMGLALAIYVPWVLESWIGALFGRLITDPEALGIDFLLPIYFLALLLEFRGRNHWLPVVIASAIGSVAAIHLVGSPWHVSLGALCGIAVAVLLPPKAPLDLDEPIPAEGHMEAGE</sequence>
<keyword evidence="3" id="KW-0813">Transport</keyword>
<dbReference type="RefSeq" id="WP_110033355.1">
    <property type="nucleotide sequence ID" value="NZ_QGTR01000004.1"/>
</dbReference>
<dbReference type="Pfam" id="PF03591">
    <property type="entry name" value="AzlC"/>
    <property type="match status" value="1"/>
</dbReference>
<keyword evidence="10" id="KW-1185">Reference proteome</keyword>
<dbReference type="PANTHER" id="PTHR34979:SF1">
    <property type="entry name" value="INNER MEMBRANE PROTEIN YGAZ"/>
    <property type="match status" value="1"/>
</dbReference>
<dbReference type="InterPro" id="IPR011606">
    <property type="entry name" value="Brnchd-chn_aa_trnsp_permease"/>
</dbReference>
<evidence type="ECO:0000256" key="4">
    <source>
        <dbReference type="ARBA" id="ARBA00022475"/>
    </source>
</evidence>
<feature type="transmembrane region" description="Helical" evidence="8">
    <location>
        <begin position="67"/>
        <end position="85"/>
    </location>
</feature>
<comment type="subcellular location">
    <subcellularLocation>
        <location evidence="1">Cell membrane</location>
        <topology evidence="1">Multi-pass membrane protein</topology>
    </subcellularLocation>
</comment>
<evidence type="ECO:0000256" key="8">
    <source>
        <dbReference type="SAM" id="Phobius"/>
    </source>
</evidence>
<feature type="transmembrane region" description="Helical" evidence="8">
    <location>
        <begin position="12"/>
        <end position="34"/>
    </location>
</feature>
<dbReference type="AlphaFoldDB" id="A0A317PI08"/>
<keyword evidence="7 8" id="KW-0472">Membrane</keyword>
<evidence type="ECO:0000313" key="9">
    <source>
        <dbReference type="EMBL" id="PWV99222.1"/>
    </source>
</evidence>
<gene>
    <name evidence="9" type="ORF">DFR52_104515</name>
</gene>